<accession>A0A811U7N7</accession>
<dbReference type="Proteomes" id="UP000606786">
    <property type="component" value="Unassembled WGS sequence"/>
</dbReference>
<dbReference type="AlphaFoldDB" id="A0A811U7N7"/>
<dbReference type="EMBL" id="CAJHJT010000001">
    <property type="protein sequence ID" value="CAD6995272.1"/>
    <property type="molecule type" value="Genomic_DNA"/>
</dbReference>
<feature type="compositionally biased region" description="Pro residues" evidence="1">
    <location>
        <begin position="56"/>
        <end position="70"/>
    </location>
</feature>
<keyword evidence="3" id="KW-1185">Reference proteome</keyword>
<evidence type="ECO:0000313" key="2">
    <source>
        <dbReference type="EMBL" id="CAD6995272.1"/>
    </source>
</evidence>
<sequence>MCYVPTHIHMYINMYIYICINETGLNGGFYAAGALQQAHSTTHDLPHSAAGSALVVPPPPSVVNPSPVPTVPSMHIPSQVGLQHGLVSSKSPLNAPDPANKQEPSEVQ</sequence>
<feature type="region of interest" description="Disordered" evidence="1">
    <location>
        <begin position="40"/>
        <end position="108"/>
    </location>
</feature>
<evidence type="ECO:0000256" key="1">
    <source>
        <dbReference type="SAM" id="MobiDB-lite"/>
    </source>
</evidence>
<dbReference type="OrthoDB" id="9991913at2759"/>
<protein>
    <submittedName>
        <fullName evidence="2">(Mediterranean fruit fly) hypothetical protein</fullName>
    </submittedName>
</protein>
<gene>
    <name evidence="2" type="ORF">CCAP1982_LOCUS3993</name>
</gene>
<reference evidence="2" key="1">
    <citation type="submission" date="2020-11" db="EMBL/GenBank/DDBJ databases">
        <authorList>
            <person name="Whitehead M."/>
        </authorList>
    </citation>
    <scope>NUCLEOTIDE SEQUENCE</scope>
    <source>
        <strain evidence="2">EGII</strain>
    </source>
</reference>
<name>A0A811U7N7_CERCA</name>
<proteinExistence type="predicted"/>
<organism evidence="2 3">
    <name type="scientific">Ceratitis capitata</name>
    <name type="common">Mediterranean fruit fly</name>
    <name type="synonym">Tephritis capitata</name>
    <dbReference type="NCBI Taxonomy" id="7213"/>
    <lineage>
        <taxon>Eukaryota</taxon>
        <taxon>Metazoa</taxon>
        <taxon>Ecdysozoa</taxon>
        <taxon>Arthropoda</taxon>
        <taxon>Hexapoda</taxon>
        <taxon>Insecta</taxon>
        <taxon>Pterygota</taxon>
        <taxon>Neoptera</taxon>
        <taxon>Endopterygota</taxon>
        <taxon>Diptera</taxon>
        <taxon>Brachycera</taxon>
        <taxon>Muscomorpha</taxon>
        <taxon>Tephritoidea</taxon>
        <taxon>Tephritidae</taxon>
        <taxon>Ceratitis</taxon>
        <taxon>Ceratitis</taxon>
    </lineage>
</organism>
<comment type="caution">
    <text evidence="2">The sequence shown here is derived from an EMBL/GenBank/DDBJ whole genome shotgun (WGS) entry which is preliminary data.</text>
</comment>
<evidence type="ECO:0000313" key="3">
    <source>
        <dbReference type="Proteomes" id="UP000606786"/>
    </source>
</evidence>